<evidence type="ECO:0000313" key="2">
    <source>
        <dbReference type="EMBL" id="GAK57392.1"/>
    </source>
</evidence>
<evidence type="ECO:0000313" key="3">
    <source>
        <dbReference type="Proteomes" id="UP000030661"/>
    </source>
</evidence>
<dbReference type="EMBL" id="DF820466">
    <property type="protein sequence ID" value="GAK57392.1"/>
    <property type="molecule type" value="Genomic_DNA"/>
</dbReference>
<accession>A0A081BYI7</accession>
<dbReference type="InterPro" id="IPR015424">
    <property type="entry name" value="PyrdxlP-dep_Trfase"/>
</dbReference>
<dbReference type="InterPro" id="IPR015422">
    <property type="entry name" value="PyrdxlP-dep_Trfase_small"/>
</dbReference>
<reference evidence="2" key="1">
    <citation type="journal article" date="2015" name="PeerJ">
        <title>First genomic representation of candidate bacterial phylum KSB3 points to enhanced environmental sensing as a trigger of wastewater bulking.</title>
        <authorList>
            <person name="Sekiguchi Y."/>
            <person name="Ohashi A."/>
            <person name="Parks D.H."/>
            <person name="Yamauchi T."/>
            <person name="Tyson G.W."/>
            <person name="Hugenholtz P."/>
        </authorList>
    </citation>
    <scope>NUCLEOTIDE SEQUENCE [LARGE SCALE GENOMIC DNA]</scope>
</reference>
<name>A0A081BYI7_VECG1</name>
<dbReference type="InterPro" id="IPR015421">
    <property type="entry name" value="PyrdxlP-dep_Trfase_major"/>
</dbReference>
<sequence length="370" mass="42865">MKIIPFKLERFFAQYEFNVPYLLCCSDCESLTVQELLELEPGAQEQLQRLWLGYTESTGHPELRQEIARLYARISPEQVLVHAGAEEAIFNFMNVMLERGDHVIVHDPCYQSLRDVAAAIGCEVTKWTGQEQDRWELDLEFLRRQIKRNTRAIIMNCPHNPTGYLMDLQKFQQVIQLARERNLLLFSDEVYRGLEYNQDDQLPAACDLYENAVSLGVMSKTYGLAGLRIGWIATQNQEIYASMAGFKDYTSICSSAPSELLATIALRHRDHLVQQNRAIIMNNLHQLNNFFYTHHDLFDWIAPEAGPIAFPRLKTDQDIEAFCLDIARKKGVLLLPGNYYDFGNKHFRIGFGRKNMPEALEHFEEYLQEM</sequence>
<dbReference type="AlphaFoldDB" id="A0A081BYI7"/>
<proteinExistence type="predicted"/>
<dbReference type="SUPFAM" id="SSF53383">
    <property type="entry name" value="PLP-dependent transferases"/>
    <property type="match status" value="1"/>
</dbReference>
<dbReference type="CDD" id="cd00609">
    <property type="entry name" value="AAT_like"/>
    <property type="match status" value="1"/>
</dbReference>
<organism evidence="2">
    <name type="scientific">Vecturithrix granuli</name>
    <dbReference type="NCBI Taxonomy" id="1499967"/>
    <lineage>
        <taxon>Bacteria</taxon>
        <taxon>Candidatus Moduliflexota</taxon>
        <taxon>Candidatus Vecturitrichia</taxon>
        <taxon>Candidatus Vecturitrichales</taxon>
        <taxon>Candidatus Vecturitrichaceae</taxon>
        <taxon>Candidatus Vecturithrix</taxon>
    </lineage>
</organism>
<dbReference type="GO" id="GO:0030170">
    <property type="term" value="F:pyridoxal phosphate binding"/>
    <property type="evidence" value="ECO:0007669"/>
    <property type="project" value="InterPro"/>
</dbReference>
<dbReference type="Proteomes" id="UP000030661">
    <property type="component" value="Unassembled WGS sequence"/>
</dbReference>
<dbReference type="PANTHER" id="PTHR43510">
    <property type="entry name" value="AMINOTRANSFERASE FUNCTION, HYPOTHETICAL (EUROFUNG)"/>
    <property type="match status" value="1"/>
</dbReference>
<gene>
    <name evidence="2" type="ORF">U27_04359</name>
</gene>
<dbReference type="InterPro" id="IPR004839">
    <property type="entry name" value="Aminotransferase_I/II_large"/>
</dbReference>
<dbReference type="Gene3D" id="3.40.640.10">
    <property type="entry name" value="Type I PLP-dependent aspartate aminotransferase-like (Major domain)"/>
    <property type="match status" value="1"/>
</dbReference>
<dbReference type="Pfam" id="PF00155">
    <property type="entry name" value="Aminotran_1_2"/>
    <property type="match status" value="1"/>
</dbReference>
<keyword evidence="2" id="KW-0808">Transferase</keyword>
<keyword evidence="3" id="KW-1185">Reference proteome</keyword>
<dbReference type="eggNOG" id="COG0436">
    <property type="taxonomic scope" value="Bacteria"/>
</dbReference>
<evidence type="ECO:0000259" key="1">
    <source>
        <dbReference type="Pfam" id="PF00155"/>
    </source>
</evidence>
<dbReference type="Gene3D" id="3.90.1150.10">
    <property type="entry name" value="Aspartate Aminotransferase, domain 1"/>
    <property type="match status" value="1"/>
</dbReference>
<dbReference type="GO" id="GO:0008483">
    <property type="term" value="F:transaminase activity"/>
    <property type="evidence" value="ECO:0007669"/>
    <property type="project" value="UniProtKB-KW"/>
</dbReference>
<feature type="domain" description="Aminotransferase class I/classII large" evidence="1">
    <location>
        <begin position="28"/>
        <end position="362"/>
    </location>
</feature>
<dbReference type="PANTHER" id="PTHR43510:SF1">
    <property type="entry name" value="AMINOTRANSFERASE FUNCTION, HYPOTHETICAL (EUROFUNG)"/>
    <property type="match status" value="1"/>
</dbReference>
<dbReference type="HOGENOM" id="CLU_017584_4_4_0"/>
<dbReference type="STRING" id="1499967.U27_04359"/>
<keyword evidence="2" id="KW-0032">Aminotransferase</keyword>
<protein>
    <submittedName>
        <fullName evidence="2">Aminotransferase class I and II</fullName>
    </submittedName>
</protein>